<name>A0A9W6PG80_9ACTN</name>
<dbReference type="Proteomes" id="UP001165143">
    <property type="component" value="Unassembled WGS sequence"/>
</dbReference>
<dbReference type="AlphaFoldDB" id="A0A9W6PG80"/>
<protein>
    <submittedName>
        <fullName evidence="2">Uncharacterized protein</fullName>
    </submittedName>
</protein>
<dbReference type="EMBL" id="BSRX01000012">
    <property type="protein sequence ID" value="GLW54475.1"/>
    <property type="molecule type" value="Genomic_DNA"/>
</dbReference>
<keyword evidence="1" id="KW-0472">Membrane</keyword>
<proteinExistence type="predicted"/>
<evidence type="ECO:0000313" key="3">
    <source>
        <dbReference type="Proteomes" id="UP001165143"/>
    </source>
</evidence>
<keyword evidence="1" id="KW-0812">Transmembrane</keyword>
<gene>
    <name evidence="2" type="ORF">Kpho01_24860</name>
</gene>
<accession>A0A9W6PG80</accession>
<sequence>MTCVRTWPGWVHVAFVGWWIAGYMLTELPLDALGTVLWRRRAEKDSGLIQHRDRGPQ</sequence>
<feature type="transmembrane region" description="Helical" evidence="1">
    <location>
        <begin position="16"/>
        <end position="38"/>
    </location>
</feature>
<comment type="caution">
    <text evidence="2">The sequence shown here is derived from an EMBL/GenBank/DDBJ whole genome shotgun (WGS) entry which is preliminary data.</text>
</comment>
<evidence type="ECO:0000313" key="2">
    <source>
        <dbReference type="EMBL" id="GLW54475.1"/>
    </source>
</evidence>
<organism evidence="2 3">
    <name type="scientific">Kitasatospora phosalacinea</name>
    <dbReference type="NCBI Taxonomy" id="2065"/>
    <lineage>
        <taxon>Bacteria</taxon>
        <taxon>Bacillati</taxon>
        <taxon>Actinomycetota</taxon>
        <taxon>Actinomycetes</taxon>
        <taxon>Kitasatosporales</taxon>
        <taxon>Streptomycetaceae</taxon>
        <taxon>Kitasatospora</taxon>
    </lineage>
</organism>
<keyword evidence="1" id="KW-1133">Transmembrane helix</keyword>
<evidence type="ECO:0000256" key="1">
    <source>
        <dbReference type="SAM" id="Phobius"/>
    </source>
</evidence>
<reference evidence="2" key="1">
    <citation type="submission" date="2023-02" db="EMBL/GenBank/DDBJ databases">
        <title>Kitasatospora phosalacinea NBRC 14362.</title>
        <authorList>
            <person name="Ichikawa N."/>
            <person name="Sato H."/>
            <person name="Tonouchi N."/>
        </authorList>
    </citation>
    <scope>NUCLEOTIDE SEQUENCE</scope>
    <source>
        <strain evidence="2">NBRC 14362</strain>
    </source>
</reference>